<feature type="compositionally biased region" description="Polar residues" evidence="1">
    <location>
        <begin position="51"/>
        <end position="64"/>
    </location>
</feature>
<reference evidence="2 3" key="1">
    <citation type="submission" date="2011-02" db="EMBL/GenBank/DDBJ databases">
        <title>The Genome Sequence of Sphaeroforma arctica JP610.</title>
        <authorList>
            <consortium name="The Broad Institute Genome Sequencing Platform"/>
            <person name="Russ C."/>
            <person name="Cuomo C."/>
            <person name="Young S.K."/>
            <person name="Zeng Q."/>
            <person name="Gargeya S."/>
            <person name="Alvarado L."/>
            <person name="Berlin A."/>
            <person name="Chapman S.B."/>
            <person name="Chen Z."/>
            <person name="Freedman E."/>
            <person name="Gellesch M."/>
            <person name="Goldberg J."/>
            <person name="Griggs A."/>
            <person name="Gujja S."/>
            <person name="Heilman E."/>
            <person name="Heiman D."/>
            <person name="Howarth C."/>
            <person name="Mehta T."/>
            <person name="Neiman D."/>
            <person name="Pearson M."/>
            <person name="Roberts A."/>
            <person name="Saif S."/>
            <person name="Shea T."/>
            <person name="Shenoy N."/>
            <person name="Sisk P."/>
            <person name="Stolte C."/>
            <person name="Sykes S."/>
            <person name="White J."/>
            <person name="Yandava C."/>
            <person name="Burger G."/>
            <person name="Gray M.W."/>
            <person name="Holland P.W.H."/>
            <person name="King N."/>
            <person name="Lang F.B.F."/>
            <person name="Roger A.J."/>
            <person name="Ruiz-Trillo I."/>
            <person name="Haas B."/>
            <person name="Nusbaum C."/>
            <person name="Birren B."/>
        </authorList>
    </citation>
    <scope>NUCLEOTIDE SEQUENCE [LARGE SCALE GENOMIC DNA]</scope>
    <source>
        <strain evidence="2 3">JP610</strain>
    </source>
</reference>
<accession>A0A0L0F3G5</accession>
<dbReference type="Proteomes" id="UP000054560">
    <property type="component" value="Unassembled WGS sequence"/>
</dbReference>
<sequence length="64" mass="6935">MRSAIEGYEAAEDGDNSRPVRRVQSTVGATTGSPTLASRGNIELFKETQLERSQSSSYSDIQAQ</sequence>
<organism evidence="2 3">
    <name type="scientific">Sphaeroforma arctica JP610</name>
    <dbReference type="NCBI Taxonomy" id="667725"/>
    <lineage>
        <taxon>Eukaryota</taxon>
        <taxon>Ichthyosporea</taxon>
        <taxon>Ichthyophonida</taxon>
        <taxon>Sphaeroforma</taxon>
    </lineage>
</organism>
<protein>
    <submittedName>
        <fullName evidence="2">Uncharacterized protein</fullName>
    </submittedName>
</protein>
<feature type="non-terminal residue" evidence="2">
    <location>
        <position position="64"/>
    </location>
</feature>
<feature type="compositionally biased region" description="Polar residues" evidence="1">
    <location>
        <begin position="23"/>
        <end position="38"/>
    </location>
</feature>
<evidence type="ECO:0000313" key="3">
    <source>
        <dbReference type="Proteomes" id="UP000054560"/>
    </source>
</evidence>
<dbReference type="RefSeq" id="XP_014145053.1">
    <property type="nucleotide sequence ID" value="XM_014289578.1"/>
</dbReference>
<proteinExistence type="predicted"/>
<keyword evidence="3" id="KW-1185">Reference proteome</keyword>
<name>A0A0L0F3G5_9EUKA</name>
<dbReference type="GeneID" id="25916816"/>
<feature type="region of interest" description="Disordered" evidence="1">
    <location>
        <begin position="1"/>
        <end position="64"/>
    </location>
</feature>
<evidence type="ECO:0000313" key="2">
    <source>
        <dbReference type="EMBL" id="KNC71151.1"/>
    </source>
</evidence>
<dbReference type="EMBL" id="KQ249398">
    <property type="protein sequence ID" value="KNC71151.1"/>
    <property type="molecule type" value="Genomic_DNA"/>
</dbReference>
<dbReference type="AlphaFoldDB" id="A0A0L0F3G5"/>
<evidence type="ECO:0000256" key="1">
    <source>
        <dbReference type="SAM" id="MobiDB-lite"/>
    </source>
</evidence>
<gene>
    <name evidence="2" type="ORF">SARC_16312</name>
</gene>